<dbReference type="HOGENOM" id="CLU_140339_2_0_9"/>
<evidence type="ECO:0000256" key="1">
    <source>
        <dbReference type="SAM" id="Phobius"/>
    </source>
</evidence>
<dbReference type="AlphaFoldDB" id="U2QS16"/>
<keyword evidence="1" id="KW-1133">Transmembrane helix</keyword>
<reference evidence="2 3" key="1">
    <citation type="submission" date="2013-08" db="EMBL/GenBank/DDBJ databases">
        <authorList>
            <person name="Weinstock G."/>
            <person name="Sodergren E."/>
            <person name="Wylie T."/>
            <person name="Fulton L."/>
            <person name="Fulton R."/>
            <person name="Fronick C."/>
            <person name="O'Laughlin M."/>
            <person name="Godfrey J."/>
            <person name="Miner T."/>
            <person name="Herter B."/>
            <person name="Appelbaum E."/>
            <person name="Cordes M."/>
            <person name="Lek S."/>
            <person name="Wollam A."/>
            <person name="Pepin K.H."/>
            <person name="Palsikar V.B."/>
            <person name="Mitreva M."/>
            <person name="Wilson R.K."/>
        </authorList>
    </citation>
    <scope>NUCLEOTIDE SEQUENCE [LARGE SCALE GENOMIC DNA]</scope>
    <source>
        <strain evidence="2 3">ATCC 700627</strain>
    </source>
</reference>
<accession>U2QS16</accession>
<comment type="caution">
    <text evidence="2">The sequence shown here is derived from an EMBL/GenBank/DDBJ whole genome shotgun (WGS) entry which is preliminary data.</text>
</comment>
<protein>
    <recommendedName>
        <fullName evidence="4">DUF1634 domain-containing protein</fullName>
    </recommendedName>
</protein>
<dbReference type="InterPro" id="IPR012861">
    <property type="entry name" value="DUF1634"/>
</dbReference>
<proteinExistence type="predicted"/>
<dbReference type="Pfam" id="PF07843">
    <property type="entry name" value="DUF1634"/>
    <property type="match status" value="1"/>
</dbReference>
<dbReference type="Proteomes" id="UP000016637">
    <property type="component" value="Unassembled WGS sequence"/>
</dbReference>
<dbReference type="PATRIC" id="fig|1321820.3.peg.613"/>
<dbReference type="eggNOG" id="COG4272">
    <property type="taxonomic scope" value="Bacteria"/>
</dbReference>
<gene>
    <name evidence="2" type="ORF">HMPREF1983_00627</name>
</gene>
<evidence type="ECO:0008006" key="4">
    <source>
        <dbReference type="Google" id="ProtNLM"/>
    </source>
</evidence>
<evidence type="ECO:0000313" key="3">
    <source>
        <dbReference type="Proteomes" id="UP000016637"/>
    </source>
</evidence>
<name>U2QS16_9BACL</name>
<feature type="transmembrane region" description="Helical" evidence="1">
    <location>
        <begin position="7"/>
        <end position="34"/>
    </location>
</feature>
<dbReference type="RefSeq" id="WP_021753269.1">
    <property type="nucleotide sequence ID" value="NZ_KI271855.1"/>
</dbReference>
<sequence length="117" mass="13407">MNKKKDINIIISNILKLGVYTSSLFIILGITLAFTTHSDGRLVIEHYTFIEMLKGLLKFDYYAYLMCGIFVLILTPVLRILGLLVIYYTEKDYKFVKVCIIVLIILCISLTLGVKHN</sequence>
<feature type="transmembrane region" description="Helical" evidence="1">
    <location>
        <begin position="95"/>
        <end position="114"/>
    </location>
</feature>
<feature type="transmembrane region" description="Helical" evidence="1">
    <location>
        <begin position="61"/>
        <end position="88"/>
    </location>
</feature>
<keyword evidence="3" id="KW-1185">Reference proteome</keyword>
<keyword evidence="1" id="KW-0812">Transmembrane</keyword>
<dbReference type="EMBL" id="AWVP01000040">
    <property type="protein sequence ID" value="ERK58989.1"/>
    <property type="molecule type" value="Genomic_DNA"/>
</dbReference>
<evidence type="ECO:0000313" key="2">
    <source>
        <dbReference type="EMBL" id="ERK58989.1"/>
    </source>
</evidence>
<keyword evidence="1" id="KW-0472">Membrane</keyword>
<organism evidence="2 3">
    <name type="scientific">Gemella bergeri ATCC 700627</name>
    <dbReference type="NCBI Taxonomy" id="1321820"/>
    <lineage>
        <taxon>Bacteria</taxon>
        <taxon>Bacillati</taxon>
        <taxon>Bacillota</taxon>
        <taxon>Bacilli</taxon>
        <taxon>Bacillales</taxon>
        <taxon>Gemellaceae</taxon>
        <taxon>Gemella</taxon>
    </lineage>
</organism>